<dbReference type="GO" id="GO:0001523">
    <property type="term" value="P:retinoid metabolic process"/>
    <property type="evidence" value="ECO:0007669"/>
    <property type="project" value="TreeGrafter"/>
</dbReference>
<evidence type="ECO:0000313" key="6">
    <source>
        <dbReference type="Proteomes" id="UP000886611"/>
    </source>
</evidence>
<dbReference type="PRINTS" id="PR00080">
    <property type="entry name" value="SDRFAMILY"/>
</dbReference>
<evidence type="ECO:0000256" key="1">
    <source>
        <dbReference type="ARBA" id="ARBA00006484"/>
    </source>
</evidence>
<dbReference type="PANTHER" id="PTHR43313:SF12">
    <property type="entry name" value="RETINOL DEHYDROGENASE 5"/>
    <property type="match status" value="1"/>
</dbReference>
<feature type="non-terminal residue" evidence="5">
    <location>
        <position position="354"/>
    </location>
</feature>
<keyword evidence="6" id="KW-1185">Reference proteome</keyword>
<dbReference type="FunFam" id="3.40.50.720:FF:000074">
    <property type="entry name" value="Retinol dehydrogenase type 1"/>
    <property type="match status" value="1"/>
</dbReference>
<dbReference type="AlphaFoldDB" id="A0A8X7XHC0"/>
<evidence type="ECO:0000256" key="2">
    <source>
        <dbReference type="ARBA" id="ARBA00023002"/>
    </source>
</evidence>
<comment type="similarity">
    <text evidence="1 3">Belongs to the short-chain dehydrogenases/reductases (SDR) family.</text>
</comment>
<evidence type="ECO:0000256" key="4">
    <source>
        <dbReference type="SAM" id="Phobius"/>
    </source>
</evidence>
<dbReference type="GO" id="GO:0004745">
    <property type="term" value="F:all-trans-retinol dehydrogenase (NAD+) activity"/>
    <property type="evidence" value="ECO:0007669"/>
    <property type="project" value="TreeGrafter"/>
</dbReference>
<keyword evidence="4" id="KW-1133">Transmembrane helix</keyword>
<dbReference type="InterPro" id="IPR002347">
    <property type="entry name" value="SDR_fam"/>
</dbReference>
<dbReference type="PROSITE" id="PS00061">
    <property type="entry name" value="ADH_SHORT"/>
    <property type="match status" value="1"/>
</dbReference>
<proteinExistence type="inferred from homology"/>
<keyword evidence="4" id="KW-0812">Transmembrane</keyword>
<keyword evidence="2" id="KW-0560">Oxidoreductase</keyword>
<evidence type="ECO:0000313" key="5">
    <source>
        <dbReference type="EMBL" id="KAG2467674.1"/>
    </source>
</evidence>
<accession>A0A8X7XHC0</accession>
<name>A0A8X7XHC0_POLSE</name>
<comment type="caution">
    <text evidence="5">The sequence shown here is derived from an EMBL/GenBank/DDBJ whole genome shotgun (WGS) entry which is preliminary data.</text>
</comment>
<gene>
    <name evidence="5" type="primary">Rdh7_0</name>
    <name evidence="5" type="ORF">GTO96_0014656</name>
</gene>
<dbReference type="SUPFAM" id="SSF51735">
    <property type="entry name" value="NAD(P)-binding Rossmann-fold domains"/>
    <property type="match status" value="1"/>
</dbReference>
<dbReference type="Proteomes" id="UP000886611">
    <property type="component" value="Unassembled WGS sequence"/>
</dbReference>
<dbReference type="GO" id="GO:0008202">
    <property type="term" value="P:steroid metabolic process"/>
    <property type="evidence" value="ECO:0007669"/>
    <property type="project" value="TreeGrafter"/>
</dbReference>
<dbReference type="InterPro" id="IPR020904">
    <property type="entry name" value="Sc_DH/Rdtase_CS"/>
</dbReference>
<organism evidence="5 6">
    <name type="scientific">Polypterus senegalus</name>
    <name type="common">Senegal bichir</name>
    <dbReference type="NCBI Taxonomy" id="55291"/>
    <lineage>
        <taxon>Eukaryota</taxon>
        <taxon>Metazoa</taxon>
        <taxon>Chordata</taxon>
        <taxon>Craniata</taxon>
        <taxon>Vertebrata</taxon>
        <taxon>Euteleostomi</taxon>
        <taxon>Actinopterygii</taxon>
        <taxon>Polypteriformes</taxon>
        <taxon>Polypteridae</taxon>
        <taxon>Polypterus</taxon>
    </lineage>
</organism>
<dbReference type="InterPro" id="IPR036291">
    <property type="entry name" value="NAD(P)-bd_dom_sf"/>
</dbReference>
<protein>
    <submittedName>
        <fullName evidence="5">RDH7 dehydrogenase</fullName>
    </submittedName>
</protein>
<dbReference type="Pfam" id="PF00106">
    <property type="entry name" value="adh_short"/>
    <property type="match status" value="1"/>
</dbReference>
<dbReference type="PRINTS" id="PR00081">
    <property type="entry name" value="GDHRDH"/>
</dbReference>
<keyword evidence="4" id="KW-0472">Membrane</keyword>
<evidence type="ECO:0000256" key="3">
    <source>
        <dbReference type="RuleBase" id="RU000363"/>
    </source>
</evidence>
<dbReference type="EMBL" id="JAATIS010000485">
    <property type="protein sequence ID" value="KAG2467674.1"/>
    <property type="molecule type" value="Genomic_DNA"/>
</dbReference>
<sequence length="354" mass="39511">MGRRSHECLGKSLSSPNDVALVSFCHQRKGCVAPMWLYAVLALAVLWVAVWLWRDSLVIDKVSNKYVFVTGCDSGFGNLLCKKLERRGFQVLAGCLTQKGADDLQRGTGPNLKTILVDVTDAASVKMAVQWVQKETGGKGLWGLVNNAGRSVPMGPTEWMRTEDFHSTLRVNMMGVIETTLAFLPLIKKARGRIVNVASVLGRLAANGGGYCISKFGVESFSDCLRRDIHYFGIKVSIIEPGFFKTAVTSLEPIEKELHRLWNQLDPEIRDSYGEKYFEKYIKLQRFIMNTFCDPDLSKVTNCMIHALSAKYPRTRYSAGWDAKFAWIPFSYAPAFIVDSMLSAVLPRPAQSCS</sequence>
<feature type="non-terminal residue" evidence="5">
    <location>
        <position position="1"/>
    </location>
</feature>
<dbReference type="PANTHER" id="PTHR43313">
    <property type="entry name" value="SHORT-CHAIN DEHYDROGENASE/REDUCTASE FAMILY 9C"/>
    <property type="match status" value="1"/>
</dbReference>
<reference evidence="5 6" key="1">
    <citation type="journal article" date="2021" name="Cell">
        <title>Tracing the genetic footprints of vertebrate landing in non-teleost ray-finned fishes.</title>
        <authorList>
            <person name="Bi X."/>
            <person name="Wang K."/>
            <person name="Yang L."/>
            <person name="Pan H."/>
            <person name="Jiang H."/>
            <person name="Wei Q."/>
            <person name="Fang M."/>
            <person name="Yu H."/>
            <person name="Zhu C."/>
            <person name="Cai Y."/>
            <person name="He Y."/>
            <person name="Gan X."/>
            <person name="Zeng H."/>
            <person name="Yu D."/>
            <person name="Zhu Y."/>
            <person name="Jiang H."/>
            <person name="Qiu Q."/>
            <person name="Yang H."/>
            <person name="Zhang Y.E."/>
            <person name="Wang W."/>
            <person name="Zhu M."/>
            <person name="He S."/>
            <person name="Zhang G."/>
        </authorList>
    </citation>
    <scope>NUCLEOTIDE SEQUENCE [LARGE SCALE GENOMIC DNA]</scope>
    <source>
        <strain evidence="5">Bchr_013</strain>
    </source>
</reference>
<dbReference type="Gene3D" id="3.40.50.720">
    <property type="entry name" value="NAD(P)-binding Rossmann-like Domain"/>
    <property type="match status" value="1"/>
</dbReference>
<feature type="transmembrane region" description="Helical" evidence="4">
    <location>
        <begin position="35"/>
        <end position="53"/>
    </location>
</feature>